<sequence>YCTGGGWTNGRVTRVILGTVAVGQKVQYEVRKDEY</sequence>
<proteinExistence type="predicted"/>
<organism evidence="1">
    <name type="scientific">Tanacetum cinerariifolium</name>
    <name type="common">Dalmatian daisy</name>
    <name type="synonym">Chrysanthemum cinerariifolium</name>
    <dbReference type="NCBI Taxonomy" id="118510"/>
    <lineage>
        <taxon>Eukaryota</taxon>
        <taxon>Viridiplantae</taxon>
        <taxon>Streptophyta</taxon>
        <taxon>Embryophyta</taxon>
        <taxon>Tracheophyta</taxon>
        <taxon>Spermatophyta</taxon>
        <taxon>Magnoliopsida</taxon>
        <taxon>eudicotyledons</taxon>
        <taxon>Gunneridae</taxon>
        <taxon>Pentapetalae</taxon>
        <taxon>asterids</taxon>
        <taxon>campanulids</taxon>
        <taxon>Asterales</taxon>
        <taxon>Asteraceae</taxon>
        <taxon>Asteroideae</taxon>
        <taxon>Anthemideae</taxon>
        <taxon>Anthemidinae</taxon>
        <taxon>Tanacetum</taxon>
    </lineage>
</organism>
<gene>
    <name evidence="1" type="ORF">Tci_893848</name>
</gene>
<accession>A0A699UK91</accession>
<comment type="caution">
    <text evidence="1">The sequence shown here is derived from an EMBL/GenBank/DDBJ whole genome shotgun (WGS) entry which is preliminary data.</text>
</comment>
<reference evidence="1" key="1">
    <citation type="journal article" date="2019" name="Sci. Rep.">
        <title>Draft genome of Tanacetum cinerariifolium, the natural source of mosquito coil.</title>
        <authorList>
            <person name="Yamashiro T."/>
            <person name="Shiraishi A."/>
            <person name="Satake H."/>
            <person name="Nakayama K."/>
        </authorList>
    </citation>
    <scope>NUCLEOTIDE SEQUENCE</scope>
</reference>
<dbReference type="EMBL" id="BKCJ011332957">
    <property type="protein sequence ID" value="GFD21879.1"/>
    <property type="molecule type" value="Genomic_DNA"/>
</dbReference>
<name>A0A699UK91_TANCI</name>
<dbReference type="AlphaFoldDB" id="A0A699UK91"/>
<evidence type="ECO:0000313" key="1">
    <source>
        <dbReference type="EMBL" id="GFD21879.1"/>
    </source>
</evidence>
<protein>
    <submittedName>
        <fullName evidence="1">Uncharacterized protein</fullName>
    </submittedName>
</protein>
<feature type="non-terminal residue" evidence="1">
    <location>
        <position position="1"/>
    </location>
</feature>